<dbReference type="Gene3D" id="3.60.10.10">
    <property type="entry name" value="Endonuclease/exonuclease/phosphatase"/>
    <property type="match status" value="1"/>
</dbReference>
<dbReference type="EMBL" id="JAROKS010000025">
    <property type="protein sequence ID" value="KAK1786435.1"/>
    <property type="molecule type" value="Genomic_DNA"/>
</dbReference>
<evidence type="ECO:0000313" key="2">
    <source>
        <dbReference type="Proteomes" id="UP001239994"/>
    </source>
</evidence>
<gene>
    <name evidence="1" type="ORF">P4O66_018125</name>
</gene>
<dbReference type="Proteomes" id="UP001239994">
    <property type="component" value="Unassembled WGS sequence"/>
</dbReference>
<comment type="caution">
    <text evidence="1">The sequence shown here is derived from an EMBL/GenBank/DDBJ whole genome shotgun (WGS) entry which is preliminary data.</text>
</comment>
<dbReference type="InterPro" id="IPR036691">
    <property type="entry name" value="Endo/exonu/phosph_ase_sf"/>
</dbReference>
<reference evidence="1" key="1">
    <citation type="submission" date="2023-03" db="EMBL/GenBank/DDBJ databases">
        <title>Electrophorus voltai genome.</title>
        <authorList>
            <person name="Bian C."/>
        </authorList>
    </citation>
    <scope>NUCLEOTIDE SEQUENCE</scope>
    <source>
        <strain evidence="1">CB-2022</strain>
        <tissue evidence="1">Muscle</tissue>
    </source>
</reference>
<sequence length="318" mass="35522">ETHVGPSANCPAGSIQIQGLYPDYDWAVFTTFKNTCRGVAVLFREGLGCEGLRVVGDDKGRYLIISCKIQEKEFEFVNVYNPTDELIDFNQFRDDLLSPSEATYFVIGDALASTTPWHSDYSDHTYCVHHCSPVTIFNIDYNILATILAERLNGIMGHVLKPGQTRSLLSVQDYINAFENIKAGQLPVLTISVKVDPSALKWPYLFHRLKTLKLPHRFRSVVRSLLQCAQPPSRGLKVGCPLTPSLISFCLVPLIHSFSLEERLEGVAVGGELVKATLENDRAIVFLSNPNEALHVFEEVLENFMDNSGFAIDNRLSE</sequence>
<accession>A0AAD9DL13</accession>
<dbReference type="AlphaFoldDB" id="A0AAD9DL13"/>
<protein>
    <submittedName>
        <fullName evidence="1">Uncharacterized protein</fullName>
    </submittedName>
</protein>
<evidence type="ECO:0000313" key="1">
    <source>
        <dbReference type="EMBL" id="KAK1786435.1"/>
    </source>
</evidence>
<feature type="non-terminal residue" evidence="1">
    <location>
        <position position="1"/>
    </location>
</feature>
<proteinExistence type="predicted"/>
<organism evidence="1 2">
    <name type="scientific">Electrophorus voltai</name>
    <dbReference type="NCBI Taxonomy" id="2609070"/>
    <lineage>
        <taxon>Eukaryota</taxon>
        <taxon>Metazoa</taxon>
        <taxon>Chordata</taxon>
        <taxon>Craniata</taxon>
        <taxon>Vertebrata</taxon>
        <taxon>Euteleostomi</taxon>
        <taxon>Actinopterygii</taxon>
        <taxon>Neopterygii</taxon>
        <taxon>Teleostei</taxon>
        <taxon>Ostariophysi</taxon>
        <taxon>Gymnotiformes</taxon>
        <taxon>Gymnotoidei</taxon>
        <taxon>Gymnotidae</taxon>
        <taxon>Electrophorus</taxon>
    </lineage>
</organism>
<keyword evidence="2" id="KW-1185">Reference proteome</keyword>
<name>A0AAD9DL13_9TELE</name>
<feature type="non-terminal residue" evidence="1">
    <location>
        <position position="318"/>
    </location>
</feature>
<dbReference type="SUPFAM" id="SSF56219">
    <property type="entry name" value="DNase I-like"/>
    <property type="match status" value="1"/>
</dbReference>